<feature type="active site" evidence="8">
    <location>
        <position position="263"/>
    </location>
</feature>
<accession>A0A346XUA0</accession>
<evidence type="ECO:0000256" key="1">
    <source>
        <dbReference type="ARBA" id="ARBA00000135"/>
    </source>
</evidence>
<feature type="active site" evidence="8">
    <location>
        <position position="337"/>
    </location>
</feature>
<proteinExistence type="inferred from homology"/>
<dbReference type="SUPFAM" id="SSF53187">
    <property type="entry name" value="Zn-dependent exopeptidases"/>
    <property type="match status" value="1"/>
</dbReference>
<dbReference type="Gene3D" id="3.40.220.10">
    <property type="entry name" value="Leucine Aminopeptidase, subunit E, domain 1"/>
    <property type="match status" value="1"/>
</dbReference>
<comment type="cofactor">
    <cofactor evidence="8">
        <name>Mn(2+)</name>
        <dbReference type="ChEBI" id="CHEBI:29035"/>
    </cofactor>
    <text evidence="8">Binds 2 manganese ions per subunit.</text>
</comment>
<dbReference type="InterPro" id="IPR043472">
    <property type="entry name" value="Macro_dom-like"/>
</dbReference>
<keyword evidence="8" id="KW-0963">Cytoplasm</keyword>
<dbReference type="EMBL" id="CP031165">
    <property type="protein sequence ID" value="AXV05797.1"/>
    <property type="molecule type" value="Genomic_DNA"/>
</dbReference>
<comment type="similarity">
    <text evidence="3 8">Belongs to the peptidase M17 family.</text>
</comment>
<comment type="function">
    <text evidence="7 8">Presumably involved in the processing and regular turnover of intracellular proteins. Catalyzes the removal of unsubstituted N-terminal amino acids from various peptides.</text>
</comment>
<dbReference type="PRINTS" id="PR00481">
    <property type="entry name" value="LAMNOPPTDASE"/>
</dbReference>
<evidence type="ECO:0000259" key="9">
    <source>
        <dbReference type="PROSITE" id="PS00631"/>
    </source>
</evidence>
<dbReference type="KEGG" id="euz:DVS28_a1097"/>
<evidence type="ECO:0000256" key="7">
    <source>
        <dbReference type="ARBA" id="ARBA00049972"/>
    </source>
</evidence>
<gene>
    <name evidence="8" type="primary">pepA</name>
    <name evidence="10" type="ORF">DVS28_a1097</name>
</gene>
<feature type="binding site" evidence="8">
    <location>
        <position position="335"/>
    </location>
    <ligand>
        <name>Mn(2+)</name>
        <dbReference type="ChEBI" id="CHEBI:29035"/>
        <label>2</label>
    </ligand>
</feature>
<dbReference type="EC" id="3.4.11.10" evidence="8"/>
<dbReference type="Gene3D" id="3.40.630.10">
    <property type="entry name" value="Zn peptidases"/>
    <property type="match status" value="1"/>
</dbReference>
<evidence type="ECO:0000256" key="5">
    <source>
        <dbReference type="ARBA" id="ARBA00022670"/>
    </source>
</evidence>
<dbReference type="GO" id="GO:0070006">
    <property type="term" value="F:metalloaminopeptidase activity"/>
    <property type="evidence" value="ECO:0007669"/>
    <property type="project" value="InterPro"/>
</dbReference>
<dbReference type="PANTHER" id="PTHR11963">
    <property type="entry name" value="LEUCINE AMINOPEPTIDASE-RELATED"/>
    <property type="match status" value="1"/>
</dbReference>
<evidence type="ECO:0000256" key="6">
    <source>
        <dbReference type="ARBA" id="ARBA00022801"/>
    </source>
</evidence>
<dbReference type="CDD" id="cd00433">
    <property type="entry name" value="Peptidase_M17"/>
    <property type="match status" value="1"/>
</dbReference>
<feature type="binding site" evidence="8">
    <location>
        <position position="256"/>
    </location>
    <ligand>
        <name>Mn(2+)</name>
        <dbReference type="ChEBI" id="CHEBI:29035"/>
        <label>1</label>
    </ligand>
</feature>
<comment type="catalytic activity">
    <reaction evidence="2 8">
        <text>Release of an N-terminal amino acid, preferentially leucine, but not glutamic or aspartic acids.</text>
        <dbReference type="EC" id="3.4.11.10"/>
    </reaction>
</comment>
<dbReference type="InterPro" id="IPR011356">
    <property type="entry name" value="Leucine_aapep/pepB"/>
</dbReference>
<evidence type="ECO:0000256" key="4">
    <source>
        <dbReference type="ARBA" id="ARBA00022438"/>
    </source>
</evidence>
<feature type="binding site" evidence="8">
    <location>
        <position position="333"/>
    </location>
    <ligand>
        <name>Mn(2+)</name>
        <dbReference type="ChEBI" id="CHEBI:29035"/>
        <label>1</label>
    </ligand>
</feature>
<dbReference type="Pfam" id="PF00883">
    <property type="entry name" value="Peptidase_M17"/>
    <property type="match status" value="1"/>
</dbReference>
<comment type="catalytic activity">
    <reaction evidence="1 8">
        <text>Release of an N-terminal amino acid, Xaa-|-Yaa-, in which Xaa is preferably Leu, but may be other amino acids including Pro although not Arg or Lys, and Yaa may be Pro. Amino acid amides and methyl esters are also readily hydrolyzed, but rates on arylamides are exceedingly low.</text>
        <dbReference type="EC" id="3.4.11.1"/>
    </reaction>
</comment>
<feature type="binding site" evidence="8">
    <location>
        <position position="251"/>
    </location>
    <ligand>
        <name>Mn(2+)</name>
        <dbReference type="ChEBI" id="CHEBI:29035"/>
        <label>2</label>
    </ligand>
</feature>
<keyword evidence="8" id="KW-0479">Metal-binding</keyword>
<evidence type="ECO:0000313" key="10">
    <source>
        <dbReference type="EMBL" id="AXV05797.1"/>
    </source>
</evidence>
<dbReference type="GO" id="GO:0005737">
    <property type="term" value="C:cytoplasm"/>
    <property type="evidence" value="ECO:0007669"/>
    <property type="project" value="UniProtKB-SubCell"/>
</dbReference>
<sequence>MATSLQLSTGPLSDVDAGAVALLVPSDDEGRAAALAAMSESSGVDLGAALAAVDVTGKVGEVARIPLAGRLLIVSGLGENPDEEVYRRAAATAVRNTPKDTTLAIGVTGDAAVVQAVAEGAGLGAYAYTEHRKKPHDAPTVETVTVVTPEAVDEADDAIARASVVVAAVCAARDMVNCPPGDKRPPALADRMAALVADADVTVRIRDEAELEEGGFGGIIGVGKGSSEPPRLVELTYAPEGATTHVVLVGKGITFDSGGLSLKPWKGMLTMKSDMAGAAGVAATMSALKAMGVTVKVTGLCALAENMPSATAQRPGDVIRHYGGTTVEVLNTDAEGRLVMADALAYGAEMSPNAMIDMATLTGAQVVSLGEDVAAVMGTDEGLVQALRDAAETSGEQIWPLPLVERYTETLKSPVADMQNIGKAGHAGTITAGLFLRAFTGDIPWAHLDIAGPSFMEAPNENYLSAGGTGFGVRTLLTYLAGLS</sequence>
<keyword evidence="5 8" id="KW-0645">Protease</keyword>
<dbReference type="PROSITE" id="PS00631">
    <property type="entry name" value="CYTOSOL_AP"/>
    <property type="match status" value="1"/>
</dbReference>
<keyword evidence="6 8" id="KW-0378">Hydrolase</keyword>
<evidence type="ECO:0000256" key="2">
    <source>
        <dbReference type="ARBA" id="ARBA00000967"/>
    </source>
</evidence>
<dbReference type="InterPro" id="IPR023042">
    <property type="entry name" value="Peptidase_M17_leu_NH2_pept"/>
</dbReference>
<dbReference type="HAMAP" id="MF_00181">
    <property type="entry name" value="Cytosol_peptidase_M17"/>
    <property type="match status" value="1"/>
</dbReference>
<feature type="binding site" evidence="8">
    <location>
        <position position="274"/>
    </location>
    <ligand>
        <name>Mn(2+)</name>
        <dbReference type="ChEBI" id="CHEBI:29035"/>
        <label>2</label>
    </ligand>
</feature>
<feature type="domain" description="Cytosol aminopeptidase" evidence="9">
    <location>
        <begin position="331"/>
        <end position="338"/>
    </location>
</feature>
<protein>
    <recommendedName>
        <fullName evidence="8">Probable cytosol aminopeptidase</fullName>
        <ecNumber evidence="8">3.4.11.1</ecNumber>
    </recommendedName>
    <alternativeName>
        <fullName evidence="8">Leucine aminopeptidase</fullName>
        <shortName evidence="8">LAP</shortName>
        <ecNumber evidence="8">3.4.11.10</ecNumber>
    </alternativeName>
    <alternativeName>
        <fullName evidence="8">Leucyl aminopeptidase</fullName>
    </alternativeName>
</protein>
<dbReference type="EC" id="3.4.11.1" evidence="8"/>
<dbReference type="GO" id="GO:0030145">
    <property type="term" value="F:manganese ion binding"/>
    <property type="evidence" value="ECO:0007669"/>
    <property type="project" value="UniProtKB-UniRule"/>
</dbReference>
<dbReference type="GO" id="GO:0006508">
    <property type="term" value="P:proteolysis"/>
    <property type="evidence" value="ECO:0007669"/>
    <property type="project" value="UniProtKB-KW"/>
</dbReference>
<feature type="binding site" evidence="8">
    <location>
        <position position="256"/>
    </location>
    <ligand>
        <name>Mn(2+)</name>
        <dbReference type="ChEBI" id="CHEBI:29035"/>
        <label>2</label>
    </ligand>
</feature>
<keyword evidence="8" id="KW-0464">Manganese</keyword>
<dbReference type="Proteomes" id="UP000264006">
    <property type="component" value="Chromosome"/>
</dbReference>
<dbReference type="InterPro" id="IPR008283">
    <property type="entry name" value="Peptidase_M17_N"/>
</dbReference>
<comment type="subcellular location">
    <subcellularLocation>
        <location evidence="8">Cytoplasm</location>
    </subcellularLocation>
</comment>
<dbReference type="SUPFAM" id="SSF52949">
    <property type="entry name" value="Macro domain-like"/>
    <property type="match status" value="1"/>
</dbReference>
<dbReference type="RefSeq" id="WP_114590548.1">
    <property type="nucleotide sequence ID" value="NZ_CP031165.1"/>
</dbReference>
<keyword evidence="11" id="KW-1185">Reference proteome</keyword>
<name>A0A346XUA0_9ACTN</name>
<keyword evidence="4 8" id="KW-0031">Aminopeptidase</keyword>
<dbReference type="AlphaFoldDB" id="A0A346XUA0"/>
<dbReference type="Pfam" id="PF02789">
    <property type="entry name" value="Peptidase_M17_N"/>
    <property type="match status" value="1"/>
</dbReference>
<dbReference type="NCBIfam" id="NF002073">
    <property type="entry name" value="PRK00913.1-2"/>
    <property type="match status" value="1"/>
</dbReference>
<dbReference type="PANTHER" id="PTHR11963:SF23">
    <property type="entry name" value="CYTOSOL AMINOPEPTIDASE"/>
    <property type="match status" value="1"/>
</dbReference>
<feature type="binding site" evidence="8">
    <location>
        <position position="335"/>
    </location>
    <ligand>
        <name>Mn(2+)</name>
        <dbReference type="ChEBI" id="CHEBI:29035"/>
        <label>1</label>
    </ligand>
</feature>
<evidence type="ECO:0000313" key="11">
    <source>
        <dbReference type="Proteomes" id="UP000264006"/>
    </source>
</evidence>
<organism evidence="10 11">
    <name type="scientific">Euzebya pacifica</name>
    <dbReference type="NCBI Taxonomy" id="1608957"/>
    <lineage>
        <taxon>Bacteria</taxon>
        <taxon>Bacillati</taxon>
        <taxon>Actinomycetota</taxon>
        <taxon>Nitriliruptoria</taxon>
        <taxon>Euzebyales</taxon>
    </lineage>
</organism>
<reference evidence="10 11" key="1">
    <citation type="submission" date="2018-09" db="EMBL/GenBank/DDBJ databases">
        <title>Complete genome sequence of Euzebya sp. DY32-46 isolated from seawater of Pacific Ocean.</title>
        <authorList>
            <person name="Xu L."/>
            <person name="Wu Y.-H."/>
            <person name="Xu X.-W."/>
        </authorList>
    </citation>
    <scope>NUCLEOTIDE SEQUENCE [LARGE SCALE GENOMIC DNA]</scope>
    <source>
        <strain evidence="10 11">DY32-46</strain>
    </source>
</reference>
<dbReference type="OrthoDB" id="9809354at2"/>
<evidence type="ECO:0000256" key="8">
    <source>
        <dbReference type="HAMAP-Rule" id="MF_00181"/>
    </source>
</evidence>
<dbReference type="InterPro" id="IPR000819">
    <property type="entry name" value="Peptidase_M17_C"/>
</dbReference>
<evidence type="ECO:0000256" key="3">
    <source>
        <dbReference type="ARBA" id="ARBA00009528"/>
    </source>
</evidence>